<keyword evidence="1" id="KW-1133">Transmembrane helix</keyword>
<dbReference type="AlphaFoldDB" id="A0A941CVY0"/>
<evidence type="ECO:0000313" key="3">
    <source>
        <dbReference type="Proteomes" id="UP000675431"/>
    </source>
</evidence>
<name>A0A941CVY0_9BACI</name>
<feature type="transmembrane region" description="Helical" evidence="1">
    <location>
        <begin position="42"/>
        <end position="60"/>
    </location>
</feature>
<keyword evidence="3" id="KW-1185">Reference proteome</keyword>
<feature type="transmembrane region" description="Helical" evidence="1">
    <location>
        <begin position="100"/>
        <end position="119"/>
    </location>
</feature>
<dbReference type="Pfam" id="PF12670">
    <property type="entry name" value="DUF3792"/>
    <property type="match status" value="1"/>
</dbReference>
<evidence type="ECO:0000256" key="1">
    <source>
        <dbReference type="SAM" id="Phobius"/>
    </source>
</evidence>
<keyword evidence="1" id="KW-0812">Transmembrane</keyword>
<dbReference type="Proteomes" id="UP000675431">
    <property type="component" value="Unassembled WGS sequence"/>
</dbReference>
<dbReference type="NCBIfam" id="TIGR04086">
    <property type="entry name" value="TIGR04086_membr"/>
    <property type="match status" value="1"/>
</dbReference>
<reference evidence="2 3" key="1">
    <citation type="submission" date="2021-04" db="EMBL/GenBank/DDBJ databases">
        <title>Allobacillus sp. nov. SKP8-2 isolated from shrimp paste.</title>
        <authorList>
            <person name="Tanasupawat S."/>
            <person name="Yiamsombat S."/>
            <person name="Kanchanasin P."/>
            <person name="Kuncharoen N."/>
        </authorList>
    </citation>
    <scope>NUCLEOTIDE SEQUENCE [LARGE SCALE GENOMIC DNA]</scope>
    <source>
        <strain evidence="2 3">SKP8-2</strain>
    </source>
</reference>
<keyword evidence="1" id="KW-0472">Membrane</keyword>
<evidence type="ECO:0000313" key="2">
    <source>
        <dbReference type="EMBL" id="MBR7553398.1"/>
    </source>
</evidence>
<protein>
    <submittedName>
        <fullName evidence="2">TIGR04086 family membrane protein</fullName>
    </submittedName>
</protein>
<feature type="transmembrane region" description="Helical" evidence="1">
    <location>
        <begin position="67"/>
        <end position="88"/>
    </location>
</feature>
<comment type="caution">
    <text evidence="2">The sequence shown here is derived from an EMBL/GenBank/DDBJ whole genome shotgun (WGS) entry which is preliminary data.</text>
</comment>
<dbReference type="RefSeq" id="WP_212368522.1">
    <property type="nucleotide sequence ID" value="NZ_JAGSIE010000010.1"/>
</dbReference>
<organism evidence="2 3">
    <name type="scientific">Allobacillus saliphilus</name>
    <dbReference type="NCBI Taxonomy" id="2912308"/>
    <lineage>
        <taxon>Bacteria</taxon>
        <taxon>Bacillati</taxon>
        <taxon>Bacillota</taxon>
        <taxon>Bacilli</taxon>
        <taxon>Bacillales</taxon>
        <taxon>Bacillaceae</taxon>
        <taxon>Allobacillus</taxon>
    </lineage>
</organism>
<feature type="transmembrane region" description="Helical" evidence="1">
    <location>
        <begin position="7"/>
        <end position="30"/>
    </location>
</feature>
<dbReference type="EMBL" id="JAGSIE010000010">
    <property type="protein sequence ID" value="MBR7553398.1"/>
    <property type="molecule type" value="Genomic_DNA"/>
</dbReference>
<sequence>MNNRLRGVLYGIATILVLMFLCSLVIAMFVKFTDFSSSTLTWTTFVVSILVLMIGGFIAGRKTLHKGWLTGLLTGAIYVFGVMLYQFLAYDYWLADRQATYFLIFLVAAITGSMFGVNFSKNEN</sequence>
<gene>
    <name evidence="2" type="ORF">KC820_04425</name>
</gene>
<proteinExistence type="predicted"/>
<accession>A0A941CVY0</accession>
<dbReference type="InterPro" id="IPR023804">
    <property type="entry name" value="DUF3792_TM"/>
</dbReference>